<evidence type="ECO:0000313" key="6">
    <source>
        <dbReference type="Proteomes" id="UP001652660"/>
    </source>
</evidence>
<comment type="subcellular location">
    <subcellularLocation>
        <location evidence="1">Nucleus</location>
        <location evidence="1">Nuclear pore complex</location>
    </subcellularLocation>
</comment>
<evidence type="ECO:0000256" key="1">
    <source>
        <dbReference type="ARBA" id="ARBA00004567"/>
    </source>
</evidence>
<evidence type="ECO:0000256" key="3">
    <source>
        <dbReference type="ARBA" id="ARBA00023010"/>
    </source>
</evidence>
<evidence type="ECO:0000313" key="7">
    <source>
        <dbReference type="RefSeq" id="XP_071917724.1"/>
    </source>
</evidence>
<proteinExistence type="predicted"/>
<dbReference type="GeneID" id="113704054"/>
<dbReference type="CDD" id="cd13170">
    <property type="entry name" value="RanBD_NUP50"/>
    <property type="match status" value="1"/>
</dbReference>
<keyword evidence="4" id="KW-0906">Nuclear pore complex</keyword>
<sequence length="355" mass="39175">MRGTKRFAASDLNPLPNDSILSKRILAGSSLDTQRAEPSQRQIMTASPPLDMQRAESSRQHVRALNKQFASWIQTQLEKHPDELWEDGVQDYLNHAKTIMEKFDDVVSWLKANAAKAENNSITGLDTIQKKPVSESKEQANNFLFGKPGIPPASTTASFGTSWGSGPVFNNSSPFSFGIQGSVGNKYSVSMNNDASNDTVEGTHRMYFPSVNKEDVEQPSSPSVKKTEEEGIIVVHEVNCKVYVKSSDPTDKDAWKDKGSGQLSIKCKEGVDKGTRESKPIIVVRNEVGKVLLNASLYTGIKTNLQRRSIIAIFHTLADGDNKETVVAQTFLIRTKTDEERDQLAEVIKEYAPAA</sequence>
<dbReference type="Proteomes" id="UP001652660">
    <property type="component" value="Chromosome 8e"/>
</dbReference>
<keyword evidence="6" id="KW-1185">Reference proteome</keyword>
<protein>
    <submittedName>
        <fullName evidence="7">Uncharacterized protein isoform X1</fullName>
    </submittedName>
</protein>
<keyword evidence="2" id="KW-0509">mRNA transport</keyword>
<accession>A0ABM4VDW8</accession>
<keyword evidence="4" id="KW-0653">Protein transport</keyword>
<dbReference type="Pfam" id="PF00638">
    <property type="entry name" value="Ran_BP1"/>
    <property type="match status" value="1"/>
</dbReference>
<keyword evidence="3" id="KW-0811">Translocation</keyword>
<gene>
    <name evidence="7" type="primary">LOC113704054</name>
</gene>
<organism evidence="6 7">
    <name type="scientific">Coffea arabica</name>
    <name type="common">Arabian coffee</name>
    <dbReference type="NCBI Taxonomy" id="13443"/>
    <lineage>
        <taxon>Eukaryota</taxon>
        <taxon>Viridiplantae</taxon>
        <taxon>Streptophyta</taxon>
        <taxon>Embryophyta</taxon>
        <taxon>Tracheophyta</taxon>
        <taxon>Spermatophyta</taxon>
        <taxon>Magnoliopsida</taxon>
        <taxon>eudicotyledons</taxon>
        <taxon>Gunneridae</taxon>
        <taxon>Pentapetalae</taxon>
        <taxon>asterids</taxon>
        <taxon>lamiids</taxon>
        <taxon>Gentianales</taxon>
        <taxon>Rubiaceae</taxon>
        <taxon>Ixoroideae</taxon>
        <taxon>Gardenieae complex</taxon>
        <taxon>Bertiereae - Coffeeae clade</taxon>
        <taxon>Coffeeae</taxon>
        <taxon>Coffea</taxon>
    </lineage>
</organism>
<dbReference type="Gene3D" id="2.30.29.30">
    <property type="entry name" value="Pleckstrin-homology domain (PH domain)/Phosphotyrosine-binding domain (PTB)"/>
    <property type="match status" value="1"/>
</dbReference>
<dbReference type="InterPro" id="IPR000156">
    <property type="entry name" value="Ran_bind_dom"/>
</dbReference>
<keyword evidence="2" id="KW-0813">Transport</keyword>
<evidence type="ECO:0000256" key="4">
    <source>
        <dbReference type="ARBA" id="ARBA00023132"/>
    </source>
</evidence>
<dbReference type="InterPro" id="IPR011993">
    <property type="entry name" value="PH-like_dom_sf"/>
</dbReference>
<dbReference type="SMART" id="SM00160">
    <property type="entry name" value="RanBD"/>
    <property type="match status" value="1"/>
</dbReference>
<name>A0ABM4VDW8_COFAR</name>
<dbReference type="SUPFAM" id="SSF50729">
    <property type="entry name" value="PH domain-like"/>
    <property type="match status" value="1"/>
</dbReference>
<reference evidence="7" key="1">
    <citation type="submission" date="2025-08" db="UniProtKB">
        <authorList>
            <consortium name="RefSeq"/>
        </authorList>
    </citation>
    <scope>IDENTIFICATION</scope>
    <source>
        <tissue evidence="7">Leaves</tissue>
    </source>
</reference>
<feature type="domain" description="RanBD1" evidence="5">
    <location>
        <begin position="206"/>
        <end position="355"/>
    </location>
</feature>
<dbReference type="PANTHER" id="PTHR23138:SF141">
    <property type="entry name" value="NUCLEAR PORE COMPLEX PROTEIN NUP50"/>
    <property type="match status" value="1"/>
</dbReference>
<dbReference type="RefSeq" id="XP_071917724.1">
    <property type="nucleotide sequence ID" value="XM_072061623.1"/>
</dbReference>
<dbReference type="InterPro" id="IPR045255">
    <property type="entry name" value="RanBP1-like"/>
</dbReference>
<keyword evidence="4" id="KW-0539">Nucleus</keyword>
<dbReference type="PANTHER" id="PTHR23138">
    <property type="entry name" value="RAN BINDING PROTEIN"/>
    <property type="match status" value="1"/>
</dbReference>
<evidence type="ECO:0000256" key="2">
    <source>
        <dbReference type="ARBA" id="ARBA00022816"/>
    </source>
</evidence>
<dbReference type="PROSITE" id="PS50196">
    <property type="entry name" value="RANBD1"/>
    <property type="match status" value="1"/>
</dbReference>
<evidence type="ECO:0000259" key="5">
    <source>
        <dbReference type="PROSITE" id="PS50196"/>
    </source>
</evidence>